<dbReference type="EMBL" id="CACRXK020005817">
    <property type="protein sequence ID" value="CAB4007516.1"/>
    <property type="molecule type" value="Genomic_DNA"/>
</dbReference>
<keyword evidence="2" id="KW-1185">Reference proteome</keyword>
<comment type="caution">
    <text evidence="1">The sequence shown here is derived from an EMBL/GenBank/DDBJ whole genome shotgun (WGS) entry which is preliminary data.</text>
</comment>
<dbReference type="AlphaFoldDB" id="A0A7D9EG36"/>
<organism evidence="1 2">
    <name type="scientific">Paramuricea clavata</name>
    <name type="common">Red gorgonian</name>
    <name type="synonym">Violescent sea-whip</name>
    <dbReference type="NCBI Taxonomy" id="317549"/>
    <lineage>
        <taxon>Eukaryota</taxon>
        <taxon>Metazoa</taxon>
        <taxon>Cnidaria</taxon>
        <taxon>Anthozoa</taxon>
        <taxon>Octocorallia</taxon>
        <taxon>Malacalcyonacea</taxon>
        <taxon>Plexauridae</taxon>
        <taxon>Paramuricea</taxon>
    </lineage>
</organism>
<gene>
    <name evidence="1" type="ORF">PACLA_8A075238</name>
</gene>
<sequence length="126" mass="14529">NIERGGGCIETGARVLVYTRSEGGTRPHLRRFLRRYIFMTIVIKLRDDSERSGNVLAARKKRGILLVKNLARIVWRPTKSISARRSLFEHFFDCVCVVANCFDDRLKNRPGEIRLYSQYTTVILGV</sequence>
<feature type="non-terminal residue" evidence="1">
    <location>
        <position position="1"/>
    </location>
</feature>
<evidence type="ECO:0000313" key="1">
    <source>
        <dbReference type="EMBL" id="CAB4007516.1"/>
    </source>
</evidence>
<protein>
    <submittedName>
        <fullName evidence="1">Uncharacterized protein</fullName>
    </submittedName>
</protein>
<name>A0A7D9EG36_PARCT</name>
<dbReference type="Proteomes" id="UP001152795">
    <property type="component" value="Unassembled WGS sequence"/>
</dbReference>
<reference evidence="1" key="1">
    <citation type="submission" date="2020-04" db="EMBL/GenBank/DDBJ databases">
        <authorList>
            <person name="Alioto T."/>
            <person name="Alioto T."/>
            <person name="Gomez Garrido J."/>
        </authorList>
    </citation>
    <scope>NUCLEOTIDE SEQUENCE</scope>
    <source>
        <strain evidence="1">A484AB</strain>
    </source>
</reference>
<proteinExistence type="predicted"/>
<evidence type="ECO:0000313" key="2">
    <source>
        <dbReference type="Proteomes" id="UP001152795"/>
    </source>
</evidence>
<accession>A0A7D9EG36</accession>